<organism evidence="7 8">
    <name type="scientific">Basidiobolus ranarum</name>
    <dbReference type="NCBI Taxonomy" id="34480"/>
    <lineage>
        <taxon>Eukaryota</taxon>
        <taxon>Fungi</taxon>
        <taxon>Fungi incertae sedis</taxon>
        <taxon>Zoopagomycota</taxon>
        <taxon>Entomophthoromycotina</taxon>
        <taxon>Basidiobolomycetes</taxon>
        <taxon>Basidiobolales</taxon>
        <taxon>Basidiobolaceae</taxon>
        <taxon>Basidiobolus</taxon>
    </lineage>
</organism>
<sequence length="825" mass="94475">MPRDKQRRGRRGKKSGREETNDSTEQYHNEYDSGRATEQSRYEPVSHNEQHDDPNNYYNQGGNDWDHNFSRAHYGRLDPDIQQYFKGVESKLENDGFENDEERDLFLENVYAEVDNKELQLTTDHSCSLILEKLFKISNEFQLRVFFSKLPGKFIECFVHRFASHVCQTLLCLAAGVMEQELKGEIVTKKEVKEGEEETPLPSMESMFLDMCKELQPHWNSLIADPYASHIIRVILIILSGEAQESEGGGKTTVRSKKSVKYNEDHNSIASKALTKPRQVPPSFTVMLDEVTNLIITGMSDVVVRSLAVHAVASPVLQLLLVLQSKKDESLNDDLIDKLLMGISSKQDEVDDIGRRDNFVDTLIKDQVGSHLFEKILQVASASLFHLIYTTYFRGRLANLCQHPIANFVVQHLLTNAKNAGQLEVMMSEIVPDFTGFLRRGRSGVIRSAIDACVRLDCCYKEVMKGISKAFGANTMDERKEFVNLVIRMQSYEQYMREPVKFHPQGALMLQSLLLFPEEHNSLVMNSYLSQPLDVTYSWTLDPVGSRVIESFLTSPNVSLKAKRKIIRSFAGKYHEMAMDKYGSHMVDKCWAVSDIELKEKIATELVLNEKVVASCFHGKFILRNCQIDQFKRKREEWVEKEKGVERKKEMFKDILGDAVYTNSKDQKIQQNLPVPSTNIGDLGFTESMAPEAPTEKKDKRKKHNPEAMIMKELEEDLGEKQTYVSDEIDLLFKKKRKLGLTAHTNDDSDGDNATDEEVEKSEKPKKKSKKSKDLLSVLDAIDATKKKKSKSEKKERKKDKEDKDKKKTKAESKKEKKEKRKFAS</sequence>
<feature type="compositionally biased region" description="Basic and acidic residues" evidence="6">
    <location>
        <begin position="793"/>
        <end position="816"/>
    </location>
</feature>
<evidence type="ECO:0000256" key="4">
    <source>
        <dbReference type="ARBA" id="ARBA00031929"/>
    </source>
</evidence>
<evidence type="ECO:0000256" key="3">
    <source>
        <dbReference type="ARBA" id="ARBA00030932"/>
    </source>
</evidence>
<dbReference type="InterPro" id="IPR001313">
    <property type="entry name" value="Pumilio_RNA-bd_rpt"/>
</dbReference>
<dbReference type="Proteomes" id="UP001479436">
    <property type="component" value="Unassembled WGS sequence"/>
</dbReference>
<evidence type="ECO:0000313" key="7">
    <source>
        <dbReference type="EMBL" id="KAK9768120.1"/>
    </source>
</evidence>
<dbReference type="PANTHER" id="PTHR13102:SF0">
    <property type="entry name" value="NUCLEOLAR PROTEIN 9"/>
    <property type="match status" value="1"/>
</dbReference>
<feature type="region of interest" description="Disordered" evidence="6">
    <location>
        <begin position="1"/>
        <end position="64"/>
    </location>
</feature>
<dbReference type="InterPro" id="IPR040000">
    <property type="entry name" value="NOP9"/>
</dbReference>
<evidence type="ECO:0000313" key="8">
    <source>
        <dbReference type="Proteomes" id="UP001479436"/>
    </source>
</evidence>
<evidence type="ECO:0000256" key="2">
    <source>
        <dbReference type="ARBA" id="ARBA00022737"/>
    </source>
</evidence>
<dbReference type="Gene3D" id="1.25.10.10">
    <property type="entry name" value="Leucine-rich Repeat Variant"/>
    <property type="match status" value="2"/>
</dbReference>
<accession>A0ABR2X2Y9</accession>
<evidence type="ECO:0000256" key="1">
    <source>
        <dbReference type="ARBA" id="ARBA00016427"/>
    </source>
</evidence>
<comment type="caution">
    <text evidence="7">The sequence shown here is derived from an EMBL/GenBank/DDBJ whole genome shotgun (WGS) entry which is preliminary data.</text>
</comment>
<feature type="region of interest" description="Disordered" evidence="6">
    <location>
        <begin position="672"/>
        <end position="706"/>
    </location>
</feature>
<gene>
    <name evidence="7" type="primary">NOP9</name>
    <name evidence="7" type="ORF">K7432_001521</name>
</gene>
<dbReference type="EMBL" id="JASJQH010000034">
    <property type="protein sequence ID" value="KAK9768120.1"/>
    <property type="molecule type" value="Genomic_DNA"/>
</dbReference>
<feature type="repeat" description="Pumilio" evidence="5">
    <location>
        <begin position="569"/>
        <end position="604"/>
    </location>
</feature>
<feature type="compositionally biased region" description="Basic residues" evidence="6">
    <location>
        <begin position="1"/>
        <end position="14"/>
    </location>
</feature>
<keyword evidence="2" id="KW-0677">Repeat</keyword>
<proteinExistence type="predicted"/>
<dbReference type="InterPro" id="IPR016024">
    <property type="entry name" value="ARM-type_fold"/>
</dbReference>
<dbReference type="Pfam" id="PF22493">
    <property type="entry name" value="PUF_NOP9"/>
    <property type="match status" value="1"/>
</dbReference>
<feature type="compositionally biased region" description="Acidic residues" evidence="6">
    <location>
        <begin position="748"/>
        <end position="760"/>
    </location>
</feature>
<protein>
    <recommendedName>
        <fullName evidence="1">Nucleolar protein 9</fullName>
    </recommendedName>
    <alternativeName>
        <fullName evidence="3 4">Pumilio domain-containing protein NOP9</fullName>
    </alternativeName>
</protein>
<dbReference type="SMART" id="SM00025">
    <property type="entry name" value="Pumilio"/>
    <property type="match status" value="6"/>
</dbReference>
<keyword evidence="8" id="KW-1185">Reference proteome</keyword>
<evidence type="ECO:0000256" key="6">
    <source>
        <dbReference type="SAM" id="MobiDB-lite"/>
    </source>
</evidence>
<reference evidence="7 8" key="1">
    <citation type="submission" date="2023-04" db="EMBL/GenBank/DDBJ databases">
        <title>Genome of Basidiobolus ranarum AG-B5.</title>
        <authorList>
            <person name="Stajich J.E."/>
            <person name="Carter-House D."/>
            <person name="Gryganskyi A."/>
        </authorList>
    </citation>
    <scope>NUCLEOTIDE SEQUENCE [LARGE SCALE GENOMIC DNA]</scope>
    <source>
        <strain evidence="7 8">AG-B5</strain>
    </source>
</reference>
<dbReference type="PANTHER" id="PTHR13102">
    <property type="entry name" value="NUCLEOLAR PROTEIN 9"/>
    <property type="match status" value="1"/>
</dbReference>
<evidence type="ECO:0000256" key="5">
    <source>
        <dbReference type="PROSITE-ProRule" id="PRU00317"/>
    </source>
</evidence>
<dbReference type="PROSITE" id="PS50302">
    <property type="entry name" value="PUM"/>
    <property type="match status" value="1"/>
</dbReference>
<dbReference type="InterPro" id="IPR011989">
    <property type="entry name" value="ARM-like"/>
</dbReference>
<name>A0ABR2X2Y9_9FUNG</name>
<feature type="region of interest" description="Disordered" evidence="6">
    <location>
        <begin position="738"/>
        <end position="825"/>
    </location>
</feature>
<dbReference type="SUPFAM" id="SSF48371">
    <property type="entry name" value="ARM repeat"/>
    <property type="match status" value="2"/>
</dbReference>
<feature type="compositionally biased region" description="Basic and acidic residues" evidence="6">
    <location>
        <begin position="15"/>
        <end position="54"/>
    </location>
</feature>